<dbReference type="Pfam" id="PF01381">
    <property type="entry name" value="HTH_3"/>
    <property type="match status" value="1"/>
</dbReference>
<dbReference type="EMBL" id="JACCFW010000004">
    <property type="protein sequence ID" value="NYJ76582.1"/>
    <property type="molecule type" value="Genomic_DNA"/>
</dbReference>
<dbReference type="CDD" id="cd00093">
    <property type="entry name" value="HTH_XRE"/>
    <property type="match status" value="1"/>
</dbReference>
<dbReference type="RefSeq" id="WP_179483975.1">
    <property type="nucleotide sequence ID" value="NZ_JACCFW010000004.1"/>
</dbReference>
<protein>
    <submittedName>
        <fullName evidence="2">Transcriptional regulator with XRE-family HTH domain</fullName>
    </submittedName>
</protein>
<dbReference type="SUPFAM" id="SSF47413">
    <property type="entry name" value="lambda repressor-like DNA-binding domains"/>
    <property type="match status" value="1"/>
</dbReference>
<reference evidence="2 3" key="1">
    <citation type="submission" date="2020-07" db="EMBL/GenBank/DDBJ databases">
        <title>Sequencing the genomes of 1000 actinobacteria strains.</title>
        <authorList>
            <person name="Klenk H.-P."/>
        </authorList>
    </citation>
    <scope>NUCLEOTIDE SEQUENCE [LARGE SCALE GENOMIC DNA]</scope>
    <source>
        <strain evidence="2 3">DSM 29531</strain>
    </source>
</reference>
<evidence type="ECO:0000313" key="2">
    <source>
        <dbReference type="EMBL" id="NYJ76582.1"/>
    </source>
</evidence>
<dbReference type="Proteomes" id="UP000571817">
    <property type="component" value="Unassembled WGS sequence"/>
</dbReference>
<evidence type="ECO:0000313" key="3">
    <source>
        <dbReference type="Proteomes" id="UP000571817"/>
    </source>
</evidence>
<dbReference type="GO" id="GO:0003677">
    <property type="term" value="F:DNA binding"/>
    <property type="evidence" value="ECO:0007669"/>
    <property type="project" value="InterPro"/>
</dbReference>
<organism evidence="2 3">
    <name type="scientific">Allobranchiibius huperziae</name>
    <dbReference type="NCBI Taxonomy" id="1874116"/>
    <lineage>
        <taxon>Bacteria</taxon>
        <taxon>Bacillati</taxon>
        <taxon>Actinomycetota</taxon>
        <taxon>Actinomycetes</taxon>
        <taxon>Micrococcales</taxon>
        <taxon>Dermacoccaceae</taxon>
        <taxon>Allobranchiibius</taxon>
    </lineage>
</organism>
<dbReference type="AlphaFoldDB" id="A0A853DGA9"/>
<comment type="caution">
    <text evidence="2">The sequence shown here is derived from an EMBL/GenBank/DDBJ whole genome shotgun (WGS) entry which is preliminary data.</text>
</comment>
<dbReference type="InterPro" id="IPR001387">
    <property type="entry name" value="Cro/C1-type_HTH"/>
</dbReference>
<keyword evidence="3" id="KW-1185">Reference proteome</keyword>
<accession>A0A853DGA9</accession>
<dbReference type="InterPro" id="IPR010982">
    <property type="entry name" value="Lambda_DNA-bd_dom_sf"/>
</dbReference>
<gene>
    <name evidence="2" type="ORF">HNR15_003600</name>
</gene>
<feature type="domain" description="HTH cro/C1-type" evidence="1">
    <location>
        <begin position="1"/>
        <end position="59"/>
    </location>
</feature>
<proteinExistence type="predicted"/>
<evidence type="ECO:0000259" key="1">
    <source>
        <dbReference type="PROSITE" id="PS50943"/>
    </source>
</evidence>
<name>A0A853DGA9_9MICO</name>
<dbReference type="Gene3D" id="1.10.260.40">
    <property type="entry name" value="lambda repressor-like DNA-binding domains"/>
    <property type="match status" value="1"/>
</dbReference>
<dbReference type="PROSITE" id="PS50943">
    <property type="entry name" value="HTH_CROC1"/>
    <property type="match status" value="1"/>
</dbReference>
<sequence length="173" mass="19150">MRHGHGWSQIELADRLTQALGKRFDPATLARLEKGKRSIDVGELVVLAEVLQTEPMALLGHPQRLRWRRDIDEARRESRDALRVLSESAARYFTYRGIEERLTTEAAERGEKVSGVTLWPDQPAAFEPVVDVLTAAGLPLTVAREVAAAACKPIPWESVSGVEVQVADVGFEP</sequence>